<proteinExistence type="predicted"/>
<evidence type="ECO:0000313" key="1">
    <source>
        <dbReference type="EMBL" id="MEM5402533.1"/>
    </source>
</evidence>
<organism evidence="1 2">
    <name type="scientific">Paraburkholderia unamae</name>
    <dbReference type="NCBI Taxonomy" id="219649"/>
    <lineage>
        <taxon>Bacteria</taxon>
        <taxon>Pseudomonadati</taxon>
        <taxon>Pseudomonadota</taxon>
        <taxon>Betaproteobacteria</taxon>
        <taxon>Burkholderiales</taxon>
        <taxon>Burkholderiaceae</taxon>
        <taxon>Paraburkholderia</taxon>
    </lineage>
</organism>
<gene>
    <name evidence="1" type="ORF">VSR83_20925</name>
</gene>
<dbReference type="Proteomes" id="UP001392318">
    <property type="component" value="Unassembled WGS sequence"/>
</dbReference>
<sequence>MSADRIAGIGDRSSEITESGQHGLLGLREPRRCALRGDPNVAVQLRECVLEKRHERGVSVTLRVGVIELFQIAGNSCTALRARSPECGLTRIDLEVHRACPIRQAQAPRRIVLEKIA</sequence>
<comment type="caution">
    <text evidence="1">The sequence shown here is derived from an EMBL/GenBank/DDBJ whole genome shotgun (WGS) entry which is preliminary data.</text>
</comment>
<protein>
    <submittedName>
        <fullName evidence="1">Uncharacterized protein</fullName>
    </submittedName>
</protein>
<accession>A0ACC6RMJ9</accession>
<evidence type="ECO:0000313" key="2">
    <source>
        <dbReference type="Proteomes" id="UP001392318"/>
    </source>
</evidence>
<name>A0ACC6RMJ9_9BURK</name>
<dbReference type="EMBL" id="JAYMRU010000015">
    <property type="protein sequence ID" value="MEM5402533.1"/>
    <property type="molecule type" value="Genomic_DNA"/>
</dbReference>
<reference evidence="1" key="1">
    <citation type="submission" date="2024-01" db="EMBL/GenBank/DDBJ databases">
        <title>The diversity of rhizobia nodulating Mimosa spp. in eleven states of Brazil covering several biomes is determined by host plant, location, and edaphic factors.</title>
        <authorList>
            <person name="Rouws L."/>
            <person name="Barauna A."/>
            <person name="Beukes C."/>
            <person name="De Faria S.M."/>
            <person name="Gross E."/>
            <person name="Dos Reis Junior F.B."/>
            <person name="Simon M."/>
            <person name="Maluk M."/>
            <person name="Odee D.W."/>
            <person name="Kenicer G."/>
            <person name="Young J.P.W."/>
            <person name="Reis V.M."/>
            <person name="Zilli J."/>
            <person name="James E.K."/>
        </authorList>
    </citation>
    <scope>NUCLEOTIDE SEQUENCE</scope>
    <source>
        <strain evidence="1">JPY452</strain>
    </source>
</reference>
<keyword evidence="2" id="KW-1185">Reference proteome</keyword>